<sequence>MKAFKKSRHLALMGALAAVLSMSVVSVPVQAQDNAEPEMITAIYGSANGWNANGAWVGFSLGEDLDLTDADANIKVRYEYLEDSEIKSVKKTSDQSVYEKNKAWDGYLTGTDGKKYSAWPNENTTVPAGLVLQTNLTQSSVAGLDVTEKIKDGTVTQVRTVVEVTDEEGIVTTAKSNWVTYDSNLTESTPKGITYSEVVKYVDEHPETRFDAVASIGARQFTTLNAALAAAVDGDTILLKNGHYEGGLTIDKAVTIIGESKEGTVIEATDNTKSHILYTTDNVTLRNLTIDGKKNELTAAHIQGHGIYAVKGLNVYNVDVVNIGCRQQGAVCGCQTGIGIYVDSPQGAENAEDVTIENVSITEFQKAGIVSKTNGSVRIDGALIKGVGATNATAQNGIQINNTKDATIRNAEISDLWYNGAEVSCGVLLVNGANVNVEGSTFVDVENMVSCYDEDAVAYVNDGDAITKYTYDNPDGEVVEILCKGVALDRNELTLAVGDSAELNAILDPENSTQELVWTSSDENIAAVEGNGTKGVITAKAEGTVTITVTCGDYSASATVKVGIPATELEPSDPITPPAQGNGNETQDPETGSASYIMAFVTLALASAACGGVLYVRKKRA</sequence>
<evidence type="ECO:0000256" key="2">
    <source>
        <dbReference type="SAM" id="Phobius"/>
    </source>
</evidence>
<keyword evidence="6" id="KW-1185">Reference proteome</keyword>
<evidence type="ECO:0000256" key="1">
    <source>
        <dbReference type="SAM" id="MobiDB-lite"/>
    </source>
</evidence>
<proteinExistence type="predicted"/>
<dbReference type="Gene3D" id="2.160.20.10">
    <property type="entry name" value="Single-stranded right-handed beta-helix, Pectin lyase-like"/>
    <property type="match status" value="1"/>
</dbReference>
<accession>A0ABT7U9Y2</accession>
<evidence type="ECO:0000313" key="6">
    <source>
        <dbReference type="Proteomes" id="UP001529340"/>
    </source>
</evidence>
<dbReference type="SUPFAM" id="SSF51126">
    <property type="entry name" value="Pectin lyase-like"/>
    <property type="match status" value="1"/>
</dbReference>
<keyword evidence="3" id="KW-0732">Signal</keyword>
<name>A0ABT7U9Y2_9FIRM</name>
<dbReference type="InterPro" id="IPR006626">
    <property type="entry name" value="PbH1"/>
</dbReference>
<reference evidence="5 6" key="3">
    <citation type="submission" date="2023-06" db="EMBL/GenBank/DDBJ databases">
        <authorList>
            <person name="Zeman M."/>
            <person name="Kubasova T."/>
            <person name="Jahodarova E."/>
            <person name="Nykrynova M."/>
            <person name="Rychlik I."/>
        </authorList>
    </citation>
    <scope>NUCLEOTIDE SEQUENCE [LARGE SCALE GENOMIC DNA]</scope>
    <source>
        <strain evidence="5 6">ET39</strain>
    </source>
</reference>
<dbReference type="SUPFAM" id="SSF49373">
    <property type="entry name" value="Invasin/intimin cell-adhesion fragments"/>
    <property type="match status" value="1"/>
</dbReference>
<protein>
    <submittedName>
        <fullName evidence="5">Ig-like domain-containing protein</fullName>
    </submittedName>
</protein>
<dbReference type="Proteomes" id="UP001529340">
    <property type="component" value="Unassembled WGS sequence"/>
</dbReference>
<feature type="region of interest" description="Disordered" evidence="1">
    <location>
        <begin position="565"/>
        <end position="591"/>
    </location>
</feature>
<dbReference type="SMART" id="SM00635">
    <property type="entry name" value="BID_2"/>
    <property type="match status" value="1"/>
</dbReference>
<dbReference type="SMART" id="SM00710">
    <property type="entry name" value="PbH1"/>
    <property type="match status" value="5"/>
</dbReference>
<keyword evidence="2" id="KW-0472">Membrane</keyword>
<feature type="chain" id="PRO_5045998307" evidence="3">
    <location>
        <begin position="32"/>
        <end position="621"/>
    </location>
</feature>
<reference evidence="6" key="1">
    <citation type="submission" date="2023-06" db="EMBL/GenBank/DDBJ databases">
        <title>Identification and characterization of horizontal gene transfer across gut microbiota members of farm animals based on homology search.</title>
        <authorList>
            <person name="Zeman M."/>
            <person name="Kubasova T."/>
            <person name="Jahodarova E."/>
            <person name="Nykrynova M."/>
            <person name="Rychlik I."/>
        </authorList>
    </citation>
    <scope>NUCLEOTIDE SEQUENCE [LARGE SCALE GENOMIC DNA]</scope>
    <source>
        <strain evidence="6">ET39</strain>
    </source>
</reference>
<dbReference type="InterPro" id="IPR039448">
    <property type="entry name" value="Beta_helix"/>
</dbReference>
<evidence type="ECO:0000256" key="3">
    <source>
        <dbReference type="SAM" id="SignalP"/>
    </source>
</evidence>
<feature type="signal peptide" evidence="3">
    <location>
        <begin position="1"/>
        <end position="31"/>
    </location>
</feature>
<feature type="transmembrane region" description="Helical" evidence="2">
    <location>
        <begin position="596"/>
        <end position="616"/>
    </location>
</feature>
<dbReference type="Pfam" id="PF02368">
    <property type="entry name" value="Big_2"/>
    <property type="match status" value="1"/>
</dbReference>
<dbReference type="InterPro" id="IPR008964">
    <property type="entry name" value="Invasin/intimin_cell_adhesion"/>
</dbReference>
<reference evidence="5 6" key="2">
    <citation type="submission" date="2023-06" db="EMBL/GenBank/DDBJ databases">
        <title>Identification and characterization of horizontal gene transfer across gut microbiota members of farm animals based on homology search.</title>
        <authorList>
            <person name="Schwarzerova J."/>
            <person name="Nykrynova M."/>
            <person name="Jureckova K."/>
            <person name="Cejkova D."/>
            <person name="Rychlik I."/>
        </authorList>
    </citation>
    <scope>NUCLEOTIDE SEQUENCE [LARGE SCALE GENOMIC DNA]</scope>
    <source>
        <strain evidence="5 6">ET39</strain>
    </source>
</reference>
<dbReference type="Gene3D" id="2.60.40.1080">
    <property type="match status" value="1"/>
</dbReference>
<feature type="compositionally biased region" description="Polar residues" evidence="1">
    <location>
        <begin position="579"/>
        <end position="591"/>
    </location>
</feature>
<evidence type="ECO:0000313" key="5">
    <source>
        <dbReference type="EMBL" id="MDM8156436.1"/>
    </source>
</evidence>
<evidence type="ECO:0000259" key="4">
    <source>
        <dbReference type="SMART" id="SM00635"/>
    </source>
</evidence>
<dbReference type="InterPro" id="IPR012334">
    <property type="entry name" value="Pectin_lyas_fold"/>
</dbReference>
<dbReference type="EMBL" id="JAUDCG010000006">
    <property type="protein sequence ID" value="MDM8156436.1"/>
    <property type="molecule type" value="Genomic_DNA"/>
</dbReference>
<comment type="caution">
    <text evidence="5">The sequence shown here is derived from an EMBL/GenBank/DDBJ whole genome shotgun (WGS) entry which is preliminary data.</text>
</comment>
<keyword evidence="2" id="KW-1133">Transmembrane helix</keyword>
<feature type="domain" description="BIG2" evidence="4">
    <location>
        <begin position="482"/>
        <end position="561"/>
    </location>
</feature>
<dbReference type="InterPro" id="IPR011050">
    <property type="entry name" value="Pectin_lyase_fold/virulence"/>
</dbReference>
<keyword evidence="2" id="KW-0812">Transmembrane</keyword>
<dbReference type="Pfam" id="PF13229">
    <property type="entry name" value="Beta_helix"/>
    <property type="match status" value="1"/>
</dbReference>
<dbReference type="RefSeq" id="WP_289606906.1">
    <property type="nucleotide sequence ID" value="NZ_JAUDCG010000006.1"/>
</dbReference>
<organism evidence="5 6">
    <name type="scientific">Amedibacillus dolichus</name>
    <dbReference type="NCBI Taxonomy" id="31971"/>
    <lineage>
        <taxon>Bacteria</taxon>
        <taxon>Bacillati</taxon>
        <taxon>Bacillota</taxon>
        <taxon>Erysipelotrichia</taxon>
        <taxon>Erysipelotrichales</taxon>
        <taxon>Erysipelotrichaceae</taxon>
        <taxon>Amedibacillus</taxon>
    </lineage>
</organism>
<dbReference type="InterPro" id="IPR003343">
    <property type="entry name" value="Big_2"/>
</dbReference>
<gene>
    <name evidence="5" type="ORF">QUV96_02145</name>
</gene>